<comment type="caution">
    <text evidence="6">The sequence shown here is derived from an EMBL/GenBank/DDBJ whole genome shotgun (WGS) entry which is preliminary data.</text>
</comment>
<name>A0ABS9KNK1_9BACT</name>
<organism evidence="6 7">
    <name type="scientific">Terrimonas ginsenosidimutans</name>
    <dbReference type="NCBI Taxonomy" id="2908004"/>
    <lineage>
        <taxon>Bacteria</taxon>
        <taxon>Pseudomonadati</taxon>
        <taxon>Bacteroidota</taxon>
        <taxon>Chitinophagia</taxon>
        <taxon>Chitinophagales</taxon>
        <taxon>Chitinophagaceae</taxon>
        <taxon>Terrimonas</taxon>
    </lineage>
</organism>
<dbReference type="PROSITE" id="PS00622">
    <property type="entry name" value="HTH_LUXR_1"/>
    <property type="match status" value="1"/>
</dbReference>
<dbReference type="Proteomes" id="UP001165367">
    <property type="component" value="Unassembled WGS sequence"/>
</dbReference>
<dbReference type="Pfam" id="PF00196">
    <property type="entry name" value="GerE"/>
    <property type="match status" value="1"/>
</dbReference>
<protein>
    <submittedName>
        <fullName evidence="6">Response regulator transcription factor</fullName>
    </submittedName>
</protein>
<evidence type="ECO:0000256" key="2">
    <source>
        <dbReference type="ARBA" id="ARBA00023125"/>
    </source>
</evidence>
<feature type="domain" description="HTH luxR-type" evidence="4">
    <location>
        <begin position="144"/>
        <end position="209"/>
    </location>
</feature>
<dbReference type="InterPro" id="IPR058245">
    <property type="entry name" value="NreC/VraR/RcsB-like_REC"/>
</dbReference>
<dbReference type="InterPro" id="IPR001789">
    <property type="entry name" value="Sig_transdc_resp-reg_receiver"/>
</dbReference>
<dbReference type="InterPro" id="IPR000792">
    <property type="entry name" value="Tscrpt_reg_LuxR_C"/>
</dbReference>
<dbReference type="PANTHER" id="PTHR43214:SF43">
    <property type="entry name" value="TWO-COMPONENT RESPONSE REGULATOR"/>
    <property type="match status" value="1"/>
</dbReference>
<dbReference type="RefSeq" id="WP_237869759.1">
    <property type="nucleotide sequence ID" value="NZ_JAKLTR010000003.1"/>
</dbReference>
<sequence>MIQILIVDDHPLVIDGVKMMVQHESWLNIAGAARSGKEALEFLEEQPGVDVILLDINLPDMDGLHICDLIRGKNKTVKILGLTSLNEAGIITQLIRKGGNGYLLKNMEAPELIEAINVVMDGGTYLSKAANEKIIQQLQVHDIPSKEVPSLTRREKDILELLMKGMTSQEIAATLFLSSYTIDTHRKNMLQKFNVRNTQSLINVVRGLGILP</sequence>
<dbReference type="PRINTS" id="PR00038">
    <property type="entry name" value="HTHLUXR"/>
</dbReference>
<evidence type="ECO:0000313" key="6">
    <source>
        <dbReference type="EMBL" id="MCG2613874.1"/>
    </source>
</evidence>
<dbReference type="CDD" id="cd06170">
    <property type="entry name" value="LuxR_C_like"/>
    <property type="match status" value="1"/>
</dbReference>
<dbReference type="SMART" id="SM00421">
    <property type="entry name" value="HTH_LUXR"/>
    <property type="match status" value="1"/>
</dbReference>
<evidence type="ECO:0000259" key="5">
    <source>
        <dbReference type="PROSITE" id="PS50110"/>
    </source>
</evidence>
<keyword evidence="2" id="KW-0238">DNA-binding</keyword>
<dbReference type="PANTHER" id="PTHR43214">
    <property type="entry name" value="TWO-COMPONENT RESPONSE REGULATOR"/>
    <property type="match status" value="1"/>
</dbReference>
<dbReference type="CDD" id="cd17535">
    <property type="entry name" value="REC_NarL-like"/>
    <property type="match status" value="1"/>
</dbReference>
<feature type="modified residue" description="4-aspartylphosphate" evidence="3">
    <location>
        <position position="55"/>
    </location>
</feature>
<dbReference type="SMART" id="SM00448">
    <property type="entry name" value="REC"/>
    <property type="match status" value="1"/>
</dbReference>
<keyword evidence="7" id="KW-1185">Reference proteome</keyword>
<dbReference type="PROSITE" id="PS50110">
    <property type="entry name" value="RESPONSE_REGULATORY"/>
    <property type="match status" value="1"/>
</dbReference>
<evidence type="ECO:0000313" key="7">
    <source>
        <dbReference type="Proteomes" id="UP001165367"/>
    </source>
</evidence>
<feature type="domain" description="Response regulatory" evidence="5">
    <location>
        <begin position="3"/>
        <end position="120"/>
    </location>
</feature>
<evidence type="ECO:0000256" key="1">
    <source>
        <dbReference type="ARBA" id="ARBA00022553"/>
    </source>
</evidence>
<dbReference type="Gene3D" id="3.40.50.2300">
    <property type="match status" value="1"/>
</dbReference>
<dbReference type="InterPro" id="IPR016032">
    <property type="entry name" value="Sig_transdc_resp-reg_C-effctor"/>
</dbReference>
<reference evidence="6" key="1">
    <citation type="submission" date="2022-01" db="EMBL/GenBank/DDBJ databases">
        <authorList>
            <person name="Jo J.-H."/>
            <person name="Im W.-T."/>
        </authorList>
    </citation>
    <scope>NUCLEOTIDE SEQUENCE</scope>
    <source>
        <strain evidence="6">NA20</strain>
    </source>
</reference>
<dbReference type="SUPFAM" id="SSF46894">
    <property type="entry name" value="C-terminal effector domain of the bipartite response regulators"/>
    <property type="match status" value="1"/>
</dbReference>
<dbReference type="InterPro" id="IPR011006">
    <property type="entry name" value="CheY-like_superfamily"/>
</dbReference>
<evidence type="ECO:0000259" key="4">
    <source>
        <dbReference type="PROSITE" id="PS50043"/>
    </source>
</evidence>
<accession>A0ABS9KNK1</accession>
<dbReference type="PROSITE" id="PS50043">
    <property type="entry name" value="HTH_LUXR_2"/>
    <property type="match status" value="1"/>
</dbReference>
<dbReference type="InterPro" id="IPR039420">
    <property type="entry name" value="WalR-like"/>
</dbReference>
<proteinExistence type="predicted"/>
<dbReference type="EMBL" id="JAKLTR010000003">
    <property type="protein sequence ID" value="MCG2613874.1"/>
    <property type="molecule type" value="Genomic_DNA"/>
</dbReference>
<dbReference type="Pfam" id="PF00072">
    <property type="entry name" value="Response_reg"/>
    <property type="match status" value="1"/>
</dbReference>
<dbReference type="SUPFAM" id="SSF52172">
    <property type="entry name" value="CheY-like"/>
    <property type="match status" value="1"/>
</dbReference>
<keyword evidence="1 3" id="KW-0597">Phosphoprotein</keyword>
<evidence type="ECO:0000256" key="3">
    <source>
        <dbReference type="PROSITE-ProRule" id="PRU00169"/>
    </source>
</evidence>
<gene>
    <name evidence="6" type="ORF">LZZ85_06260</name>
</gene>